<feature type="region of interest" description="Disordered" evidence="1">
    <location>
        <begin position="505"/>
        <end position="555"/>
    </location>
</feature>
<dbReference type="AlphaFoldDB" id="A0A8H6LXV3"/>
<dbReference type="Proteomes" id="UP000521943">
    <property type="component" value="Unassembled WGS sequence"/>
</dbReference>
<feature type="compositionally biased region" description="Basic residues" evidence="1">
    <location>
        <begin position="630"/>
        <end position="654"/>
    </location>
</feature>
<evidence type="ECO:0000313" key="2">
    <source>
        <dbReference type="EMBL" id="KAF6745131.1"/>
    </source>
</evidence>
<protein>
    <submittedName>
        <fullName evidence="2">Uncharacterized protein</fullName>
    </submittedName>
</protein>
<dbReference type="EMBL" id="JACGCI010000110">
    <property type="protein sequence ID" value="KAF6745131.1"/>
    <property type="molecule type" value="Genomic_DNA"/>
</dbReference>
<comment type="caution">
    <text evidence="2">The sequence shown here is derived from an EMBL/GenBank/DDBJ whole genome shotgun (WGS) entry which is preliminary data.</text>
</comment>
<gene>
    <name evidence="2" type="ORF">DFP72DRAFT_1077875</name>
</gene>
<reference evidence="2 3" key="1">
    <citation type="submission" date="2020-07" db="EMBL/GenBank/DDBJ databases">
        <title>Comparative genomics of pyrophilous fungi reveals a link between fire events and developmental genes.</title>
        <authorList>
            <consortium name="DOE Joint Genome Institute"/>
            <person name="Steindorff A.S."/>
            <person name="Carver A."/>
            <person name="Calhoun S."/>
            <person name="Stillman K."/>
            <person name="Liu H."/>
            <person name="Lipzen A."/>
            <person name="Pangilinan J."/>
            <person name="Labutti K."/>
            <person name="Bruns T.D."/>
            <person name="Grigoriev I.V."/>
        </authorList>
    </citation>
    <scope>NUCLEOTIDE SEQUENCE [LARGE SCALE GENOMIC DNA]</scope>
    <source>
        <strain evidence="2 3">CBS 144469</strain>
    </source>
</reference>
<feature type="region of interest" description="Disordered" evidence="1">
    <location>
        <begin position="578"/>
        <end position="663"/>
    </location>
</feature>
<proteinExistence type="predicted"/>
<organism evidence="2 3">
    <name type="scientific">Ephemerocybe angulata</name>
    <dbReference type="NCBI Taxonomy" id="980116"/>
    <lineage>
        <taxon>Eukaryota</taxon>
        <taxon>Fungi</taxon>
        <taxon>Dikarya</taxon>
        <taxon>Basidiomycota</taxon>
        <taxon>Agaricomycotina</taxon>
        <taxon>Agaricomycetes</taxon>
        <taxon>Agaricomycetidae</taxon>
        <taxon>Agaricales</taxon>
        <taxon>Agaricineae</taxon>
        <taxon>Psathyrellaceae</taxon>
        <taxon>Ephemerocybe</taxon>
    </lineage>
</organism>
<keyword evidence="3" id="KW-1185">Reference proteome</keyword>
<accession>A0A8H6LXV3</accession>
<feature type="compositionally biased region" description="Acidic residues" evidence="1">
    <location>
        <begin position="610"/>
        <end position="624"/>
    </location>
</feature>
<sequence length="1273" mass="141938">MPLPSRVASSCREEPLVLQGRNTRLPDLYEVFDHPKHPSNNPGRSIVIKYDTRPIAMKDQKQFEESLEVPLGQREELKAQGLFELRPGDYVFCRPGLENTDPRDGITIGWVVGPEKHSQKCKHALDEATDSALGPKETRTATEVPLERGAERVGEGRCYNIAISVELPTGCIAPQAAMKPSGNCEQFHKLCRVLSTAIAKISMEDMDLAPVDLQDLIRTRTEMLGLPRVGTHGNYAFQTIQCNIAAAGGLASLAAQLASFGEAHFDDKDCPGHTTNMQVASQLPEGWDPGYFHLVGLGVFVALDKHTSFNFQGNRRHGASGPFPPPGTDLSSIPAWAYRFTLISYPPSRMCNQKCRYRVAATPSSEPIFLAPEMQNPEYDPSKVTSTTVGSANFFRDGHHFMDNKSHVEFAIQSLYRQTHYLLKQLPAHLGVQRLSTSNFFNDITYLNEEGERVAVEAWEWAPPLGGEEEERFLERWRAGTAEWDAHVQKATSMIPAKSYRSATARAESAVGGPSSTSRAEGTPRDTARQSTASGSIVRVNAEASTSTNPGPSRKRCWVEIQTPRFLLDKRRLEAEAIRQGERAPKRLRTTGSYTANHGGKGSLGKAAMGEDEWISSASSDDDLETAKGGKGKGGTKGKGKGVVKRQRTKASKGKGKESKNTQSEVLASQGFVFRLMNFSDASHVHAELNKLLAGAQTIPTDMAVDVEEYDDRYEGTTSMIESDPLSLNTVRAVFDMKQGSDAIYAMVQQSEYANRQHHKRYALAKLRTWKWLRSIREAACVLIKKGKASLRNEKSWLGRLVLQLIYAHESSERYPTISSGAVGFHVPPEMPVDFIYDNRMAWRAFGHVLQNMDEPVADAVVEAVRTWMRWDLLKDVKLGWFVEIVEEQLGDAALTMDYVWSIVASFRSSDVSLGAPPARSGYKYERDTKLFRETLTDHPIMDTTSHEGHLYRQYRDFLNGDLSPEELHIEELDGSWNQYADMWRKALEYTRDPDQVTDDKFIQLLQGDADFYLPIREKAPSRVRSRSELGPYRAEVITTPAGIFSAVVWRAITYRSEFSKNHSMTFESSEALAALVRSITEANPTAAAKQNSKGNTYFCDRKAYGQPTRRSMDLHPLYWDSIQQKVWSKFVHANPKPTFSAAIKYFQEDKAIPSKVFPQLGDLGRLTLTGDLVYAGVVQEPTVVEMAQAIVELDAGAIAGLRALKFLTRTWPATRGAKVEAVVEALGAIQEKMTDTFTEQEMEEAGFDLLSLEHSLCKFSRALRLNVLSKDI</sequence>
<evidence type="ECO:0000256" key="1">
    <source>
        <dbReference type="SAM" id="MobiDB-lite"/>
    </source>
</evidence>
<name>A0A8H6LXV3_9AGAR</name>
<dbReference type="OrthoDB" id="2934473at2759"/>
<evidence type="ECO:0000313" key="3">
    <source>
        <dbReference type="Proteomes" id="UP000521943"/>
    </source>
</evidence>